<dbReference type="GO" id="GO:0008270">
    <property type="term" value="F:zinc ion binding"/>
    <property type="evidence" value="ECO:0007669"/>
    <property type="project" value="UniProtKB-KW"/>
</dbReference>
<protein>
    <submittedName>
        <fullName evidence="3">ZNF668 isoform 7</fullName>
    </submittedName>
</protein>
<dbReference type="AlphaFoldDB" id="A0A2J8J517"/>
<organism evidence="3 4">
    <name type="scientific">Pan troglodytes</name>
    <name type="common">Chimpanzee</name>
    <dbReference type="NCBI Taxonomy" id="9598"/>
    <lineage>
        <taxon>Eukaryota</taxon>
        <taxon>Metazoa</taxon>
        <taxon>Chordata</taxon>
        <taxon>Craniata</taxon>
        <taxon>Vertebrata</taxon>
        <taxon>Euteleostomi</taxon>
        <taxon>Mammalia</taxon>
        <taxon>Eutheria</taxon>
        <taxon>Euarchontoglires</taxon>
        <taxon>Primates</taxon>
        <taxon>Haplorrhini</taxon>
        <taxon>Catarrhini</taxon>
        <taxon>Hominidae</taxon>
        <taxon>Pan</taxon>
    </lineage>
</organism>
<name>A0A2J8J517_PANTR</name>
<feature type="domain" description="C2H2-type" evidence="2">
    <location>
        <begin position="22"/>
        <end position="44"/>
    </location>
</feature>
<evidence type="ECO:0000313" key="4">
    <source>
        <dbReference type="Proteomes" id="UP000236370"/>
    </source>
</evidence>
<keyword evidence="1" id="KW-0479">Metal-binding</keyword>
<proteinExistence type="predicted"/>
<dbReference type="EMBL" id="NBAG03000518">
    <property type="protein sequence ID" value="PNI17864.1"/>
    <property type="molecule type" value="Genomic_DNA"/>
</dbReference>
<evidence type="ECO:0000256" key="1">
    <source>
        <dbReference type="PROSITE-ProRule" id="PRU00042"/>
    </source>
</evidence>
<feature type="non-terminal residue" evidence="3">
    <location>
        <position position="108"/>
    </location>
</feature>
<evidence type="ECO:0000259" key="2">
    <source>
        <dbReference type="PROSITE" id="PS50157"/>
    </source>
</evidence>
<keyword evidence="1" id="KW-0863">Zinc-finger</keyword>
<reference evidence="3 4" key="1">
    <citation type="submission" date="2017-12" db="EMBL/GenBank/DDBJ databases">
        <title>High-resolution comparative analysis of great ape genomes.</title>
        <authorList>
            <person name="Pollen A."/>
            <person name="Hastie A."/>
            <person name="Hormozdiari F."/>
            <person name="Dougherty M."/>
            <person name="Liu R."/>
            <person name="Chaisson M."/>
            <person name="Hoppe E."/>
            <person name="Hill C."/>
            <person name="Pang A."/>
            <person name="Hillier L."/>
            <person name="Baker C."/>
            <person name="Armstrong J."/>
            <person name="Shendure J."/>
            <person name="Paten B."/>
            <person name="Wilson R."/>
            <person name="Chao H."/>
            <person name="Schneider V."/>
            <person name="Ventura M."/>
            <person name="Kronenberg Z."/>
            <person name="Murali S."/>
            <person name="Gordon D."/>
            <person name="Cantsilieris S."/>
            <person name="Munson K."/>
            <person name="Nelson B."/>
            <person name="Raja A."/>
            <person name="Underwood J."/>
            <person name="Diekhans M."/>
            <person name="Fiddes I."/>
            <person name="Haussler D."/>
            <person name="Eichler E."/>
        </authorList>
    </citation>
    <scope>NUCLEOTIDE SEQUENCE [LARGE SCALE GENOMIC DNA]</scope>
    <source>
        <strain evidence="3">Yerkes chimp pedigree #C0471</strain>
    </source>
</reference>
<keyword evidence="1" id="KW-0862">Zinc</keyword>
<evidence type="ECO:0000313" key="3">
    <source>
        <dbReference type="EMBL" id="PNI17864.1"/>
    </source>
</evidence>
<accession>A0A2J8J517</accession>
<dbReference type="PROSITE" id="PS50157">
    <property type="entry name" value="ZINC_FINGER_C2H2_2"/>
    <property type="match status" value="1"/>
</dbReference>
<dbReference type="Proteomes" id="UP000236370">
    <property type="component" value="Unassembled WGS sequence"/>
</dbReference>
<dbReference type="PROSITE" id="PS00028">
    <property type="entry name" value="ZINC_FINGER_C2H2_1"/>
    <property type="match status" value="1"/>
</dbReference>
<gene>
    <name evidence="3" type="ORF">CK820_G0050566</name>
</gene>
<comment type="caution">
    <text evidence="3">The sequence shown here is derived from an EMBL/GenBank/DDBJ whole genome shotgun (WGS) entry which is preliminary data.</text>
</comment>
<sequence length="108" mass="11778">MEVEAAEARSPAPGYKRSGRRYKCLSCTKTFPNAPRAARHAATHGPADCSEEVAEVPHRRAPLPLLRVREELLPLILAHVPPAHPRGTEALPLPGLRQGLHAAQFLPE</sequence>
<dbReference type="InterPro" id="IPR013087">
    <property type="entry name" value="Znf_C2H2_type"/>
</dbReference>